<organism evidence="3 6">
    <name type="scientific">Strigomonas culicis</name>
    <dbReference type="NCBI Taxonomy" id="28005"/>
    <lineage>
        <taxon>Eukaryota</taxon>
        <taxon>Discoba</taxon>
        <taxon>Euglenozoa</taxon>
        <taxon>Kinetoplastea</taxon>
        <taxon>Metakinetoplastina</taxon>
        <taxon>Trypanosomatida</taxon>
        <taxon>Trypanosomatidae</taxon>
        <taxon>Strigomonadinae</taxon>
        <taxon>Strigomonas</taxon>
    </lineage>
</organism>
<comment type="caution">
    <text evidence="3">The sequence shown here is derived from an EMBL/GenBank/DDBJ whole genome shotgun (WGS) entry which is preliminary data.</text>
</comment>
<feature type="compositionally biased region" description="Acidic residues" evidence="1">
    <location>
        <begin position="462"/>
        <end position="482"/>
    </location>
</feature>
<feature type="transmembrane region" description="Helical" evidence="2">
    <location>
        <begin position="92"/>
        <end position="112"/>
    </location>
</feature>
<dbReference type="AlphaFoldDB" id="S9TWZ7"/>
<feature type="transmembrane region" description="Helical" evidence="2">
    <location>
        <begin position="350"/>
        <end position="373"/>
    </location>
</feature>
<feature type="compositionally biased region" description="Acidic residues" evidence="1">
    <location>
        <begin position="570"/>
        <end position="591"/>
    </location>
</feature>
<evidence type="ECO:0008006" key="7">
    <source>
        <dbReference type="Google" id="ProtNLM"/>
    </source>
</evidence>
<feature type="transmembrane region" description="Helical" evidence="2">
    <location>
        <begin position="132"/>
        <end position="152"/>
    </location>
</feature>
<feature type="transmembrane region" description="Helical" evidence="2">
    <location>
        <begin position="173"/>
        <end position="190"/>
    </location>
</feature>
<keyword evidence="2" id="KW-0812">Transmembrane</keyword>
<proteinExistence type="predicted"/>
<keyword evidence="2" id="KW-1133">Transmembrane helix</keyword>
<reference evidence="3" key="2">
    <citation type="submission" date="2013-03" db="EMBL/GenBank/DDBJ databases">
        <authorList>
            <person name="Motta M.C.M."/>
            <person name="Martins A.C.A."/>
            <person name="Preta C.M.C.C."/>
            <person name="Silva R."/>
            <person name="de Souza S.S."/>
            <person name="Klein C.C."/>
            <person name="de Almeida L.G.P."/>
            <person name="Cunha O.L."/>
            <person name="Colabardini A.C."/>
            <person name="Lima B.A."/>
            <person name="Machado C.R."/>
            <person name="Soares C.M.A."/>
            <person name="de Menezes C.B.A."/>
            <person name="Bartolomeu D.C."/>
            <person name="Grisard E.C."/>
            <person name="Fantinatti-Garboggini F."/>
            <person name="Rodrigues-Luiz G.F."/>
            <person name="Wagner G."/>
            <person name="Goldman G.H."/>
            <person name="Fietto J.L.R."/>
            <person name="Ciapina L.P."/>
            <person name="Brocchi M."/>
            <person name="Elias M.C."/>
            <person name="Goldman M.H.S."/>
            <person name="Sagot M.-F."/>
            <person name="Pereira M."/>
            <person name="Stoco P.H."/>
            <person name="Teixeira S.M.R."/>
            <person name="de Mendonca-Neto R.P."/>
            <person name="Maciel T.E.F."/>
            <person name="Mendes T.A.O."/>
            <person name="Urmenyi T.P."/>
            <person name="Teixeira M.M.G."/>
            <person name="de Camargo E.F.P."/>
            <person name="de Sousa W."/>
            <person name="Schenkman S."/>
            <person name="de Vasconcelos A.T.R."/>
        </authorList>
    </citation>
    <scope>NUCLEOTIDE SEQUENCE</scope>
</reference>
<feature type="transmembrane region" description="Helical" evidence="2">
    <location>
        <begin position="202"/>
        <end position="222"/>
    </location>
</feature>
<evidence type="ECO:0000313" key="3">
    <source>
        <dbReference type="EMBL" id="EPY21089.1"/>
    </source>
</evidence>
<feature type="transmembrane region" description="Helical" evidence="2">
    <location>
        <begin position="242"/>
        <end position="263"/>
    </location>
</feature>
<protein>
    <recommendedName>
        <fullName evidence="7">Transmembrane protein</fullName>
    </recommendedName>
</protein>
<name>S9TWZ7_9TRYP</name>
<feature type="region of interest" description="Disordered" evidence="1">
    <location>
        <begin position="388"/>
        <end position="612"/>
    </location>
</feature>
<evidence type="ECO:0000256" key="2">
    <source>
        <dbReference type="SAM" id="Phobius"/>
    </source>
</evidence>
<keyword evidence="6" id="KW-1185">Reference proteome</keyword>
<dbReference type="OrthoDB" id="264469at2759"/>
<feature type="compositionally biased region" description="Polar residues" evidence="1">
    <location>
        <begin position="559"/>
        <end position="569"/>
    </location>
</feature>
<evidence type="ECO:0000313" key="5">
    <source>
        <dbReference type="EMBL" id="EPY30583.1"/>
    </source>
</evidence>
<dbReference type="EMBL" id="ATMH01003994">
    <property type="protein sequence ID" value="EPY30583.1"/>
    <property type="molecule type" value="Genomic_DNA"/>
</dbReference>
<feature type="compositionally biased region" description="Polar residues" evidence="1">
    <location>
        <begin position="418"/>
        <end position="435"/>
    </location>
</feature>
<dbReference type="EMBL" id="ATMH01005700">
    <property type="protein sequence ID" value="EPY27539.1"/>
    <property type="molecule type" value="Genomic_DNA"/>
</dbReference>
<accession>S9TWZ7</accession>
<evidence type="ECO:0000313" key="6">
    <source>
        <dbReference type="Proteomes" id="UP000015354"/>
    </source>
</evidence>
<sequence length="612" mass="68370">MPTLPSCDNKPLHKRNWRLYYLLDLIAPVTAKQIKWNFRKVTLRHHYYQAYLVLYSKSRKFLYDVTGEDGYGFISSGTWGPFVNMCGAKGATVFYCLFMIFQMIMLLLFFAFLGARIDRRVGWNWQHVATPLIVFGIAALALSAFAIIVNFLTRRTYAEGMSVLDRLSPIGNCLAAVFYFCLPIVVGYRIRDDPLSQVGKFTTYMSMPIMGDILYYATSLIWRWPRRIRLQMKVDDNEPFPAICYGVFVMGFLNMGVGVAQWACIGQKLDGHIKSSWYLVFIPFIVRCVLRIAEAWMRSMMKYTVGVRTSMGVAFDTIGSFFVNGILLVSLYFVAVRIERGQAKVRLGRALIPVYVVLTYIILALIFTLVYVVRQVERKRAIEAQINGSWTPPPERAEGAGNETGSASHPSGPIRSVSKASQGGWNGLDTQSASSAAAVEGQPGVRRAPPVTADEPLYGSDGEYEVFYTDEEDDLFPEEESTETSSRSDMEPYGNRQEDEAPGTSSSSQHPRRSIPASHLSAGGPPRSAPARSAGTASEATPRSRRRAPSHGEDDTDGSYYSYTEQTTYIDEESDEGSYTDETSYLDEEYEEGRTSVTASSEFASTAQSSPR</sequence>
<feature type="transmembrane region" description="Helical" evidence="2">
    <location>
        <begin position="313"/>
        <end position="338"/>
    </location>
</feature>
<dbReference type="Proteomes" id="UP000015354">
    <property type="component" value="Unassembled WGS sequence"/>
</dbReference>
<keyword evidence="2" id="KW-0472">Membrane</keyword>
<feature type="compositionally biased region" description="Polar residues" evidence="1">
    <location>
        <begin position="595"/>
        <end position="612"/>
    </location>
</feature>
<feature type="transmembrane region" description="Helical" evidence="2">
    <location>
        <begin position="275"/>
        <end position="293"/>
    </location>
</feature>
<evidence type="ECO:0000256" key="1">
    <source>
        <dbReference type="SAM" id="MobiDB-lite"/>
    </source>
</evidence>
<dbReference type="EMBL" id="ATMH01008704">
    <property type="protein sequence ID" value="EPY21089.1"/>
    <property type="molecule type" value="Genomic_DNA"/>
</dbReference>
<reference evidence="3 6" key="1">
    <citation type="journal article" date="2013" name="PLoS ONE">
        <title>Predicting the Proteins of Angomonas deanei, Strigomonas culicis and Their Respective Endosymbionts Reveals New Aspects of the Trypanosomatidae Family.</title>
        <authorList>
            <person name="Motta M.C."/>
            <person name="Martins A.C."/>
            <person name="de Souza S.S."/>
            <person name="Catta-Preta C.M."/>
            <person name="Silva R."/>
            <person name="Klein C.C."/>
            <person name="de Almeida L.G."/>
            <person name="de Lima Cunha O."/>
            <person name="Ciapina L.P."/>
            <person name="Brocchi M."/>
            <person name="Colabardini A.C."/>
            <person name="de Araujo Lima B."/>
            <person name="Machado C.R."/>
            <person name="de Almeida Soares C.M."/>
            <person name="Probst C.M."/>
            <person name="de Menezes C.B."/>
            <person name="Thompson C.E."/>
            <person name="Bartholomeu D.C."/>
            <person name="Gradia D.F."/>
            <person name="Pavoni D.P."/>
            <person name="Grisard E.C."/>
            <person name="Fantinatti-Garboggini F."/>
            <person name="Marchini F.K."/>
            <person name="Rodrigues-Luiz G.F."/>
            <person name="Wagner G."/>
            <person name="Goldman G.H."/>
            <person name="Fietto J.L."/>
            <person name="Elias M.C."/>
            <person name="Goldman M.H."/>
            <person name="Sagot M.F."/>
            <person name="Pereira M."/>
            <person name="Stoco P.H."/>
            <person name="de Mendonca-Neto R.P."/>
            <person name="Teixeira S.M."/>
            <person name="Maciel T.E."/>
            <person name="de Oliveira Mendes T.A."/>
            <person name="Urmenyi T.P."/>
            <person name="de Souza W."/>
            <person name="Schenkman S."/>
            <person name="de Vasconcelos A.T."/>
        </authorList>
    </citation>
    <scope>NUCLEOTIDE SEQUENCE [LARGE SCALE GENOMIC DNA]</scope>
</reference>
<gene>
    <name evidence="5" type="ORF">STCU_03994</name>
    <name evidence="4" type="ORF">STCU_05700</name>
    <name evidence="3" type="ORF">STCU_08704</name>
</gene>
<evidence type="ECO:0000313" key="4">
    <source>
        <dbReference type="EMBL" id="EPY27539.1"/>
    </source>
</evidence>